<proteinExistence type="predicted"/>
<sequence>MVGSRRTVRIGRVAVSYIVSGPENAPPVVLLHGGGFDATTVSWRDVRPALSESFRVYALDWPGYGESDPPERTPTTEYYIEVLDGFLDAVGVEQPALVGVSLGGGIALGYALAHPARVHRLVAIDSHGLGSTVPGHPITLILGVSLSTPLWWLVRRSRLLALLSVCLTVHPSNITADLLNDVLVQLERPDATDAWQAFQRAELDRWGVRTNYVDVLHTLSVPTLFVHGEHDAFVPVDWAQRAAMLVPSVELRVLSECGHWAPRERPDAVVDVVRPFLASVDDRGK</sequence>
<protein>
    <submittedName>
        <fullName evidence="2">Alpha/beta fold hydrolase</fullName>
    </submittedName>
</protein>
<dbReference type="OrthoDB" id="9890at2157"/>
<dbReference type="Proteomes" id="UP000282322">
    <property type="component" value="Unassembled WGS sequence"/>
</dbReference>
<evidence type="ECO:0000313" key="2">
    <source>
        <dbReference type="EMBL" id="RRJ33462.1"/>
    </source>
</evidence>
<comment type="caution">
    <text evidence="2">The sequence shown here is derived from an EMBL/GenBank/DDBJ whole genome shotgun (WGS) entry which is preliminary data.</text>
</comment>
<dbReference type="InterPro" id="IPR029058">
    <property type="entry name" value="AB_hydrolase_fold"/>
</dbReference>
<dbReference type="AlphaFoldDB" id="A0A3P3RJ72"/>
<dbReference type="Gene3D" id="3.40.50.1820">
    <property type="entry name" value="alpha/beta hydrolase"/>
    <property type="match status" value="1"/>
</dbReference>
<evidence type="ECO:0000259" key="1">
    <source>
        <dbReference type="Pfam" id="PF00561"/>
    </source>
</evidence>
<dbReference type="GO" id="GO:0016787">
    <property type="term" value="F:hydrolase activity"/>
    <property type="evidence" value="ECO:0007669"/>
    <property type="project" value="UniProtKB-KW"/>
</dbReference>
<dbReference type="PANTHER" id="PTHR46438">
    <property type="entry name" value="ALPHA/BETA-HYDROLASES SUPERFAMILY PROTEIN"/>
    <property type="match status" value="1"/>
</dbReference>
<keyword evidence="2" id="KW-0378">Hydrolase</keyword>
<keyword evidence="3" id="KW-1185">Reference proteome</keyword>
<gene>
    <name evidence="2" type="ORF">EIK79_01275</name>
</gene>
<accession>A0A3P3RJ72</accession>
<dbReference type="Pfam" id="PF00561">
    <property type="entry name" value="Abhydrolase_1"/>
    <property type="match status" value="1"/>
</dbReference>
<dbReference type="PRINTS" id="PR00111">
    <property type="entry name" value="ABHYDROLASE"/>
</dbReference>
<organism evidence="2 3">
    <name type="scientific">Halocatena pleomorpha</name>
    <dbReference type="NCBI Taxonomy" id="1785090"/>
    <lineage>
        <taxon>Archaea</taxon>
        <taxon>Methanobacteriati</taxon>
        <taxon>Methanobacteriota</taxon>
        <taxon>Stenosarchaea group</taxon>
        <taxon>Halobacteria</taxon>
        <taxon>Halobacteriales</taxon>
        <taxon>Natronomonadaceae</taxon>
        <taxon>Halocatena</taxon>
    </lineage>
</organism>
<dbReference type="SUPFAM" id="SSF53474">
    <property type="entry name" value="alpha/beta-Hydrolases"/>
    <property type="match status" value="1"/>
</dbReference>
<evidence type="ECO:0000313" key="3">
    <source>
        <dbReference type="Proteomes" id="UP000282322"/>
    </source>
</evidence>
<dbReference type="PANTHER" id="PTHR46438:SF11">
    <property type="entry name" value="LIPASE-RELATED"/>
    <property type="match status" value="1"/>
</dbReference>
<name>A0A3P3RJ72_9EURY</name>
<dbReference type="PRINTS" id="PR00412">
    <property type="entry name" value="EPOXHYDRLASE"/>
</dbReference>
<feature type="domain" description="AB hydrolase-1" evidence="1">
    <location>
        <begin position="26"/>
        <end position="262"/>
    </location>
</feature>
<dbReference type="EMBL" id="RRCH01000003">
    <property type="protein sequence ID" value="RRJ33462.1"/>
    <property type="molecule type" value="Genomic_DNA"/>
</dbReference>
<dbReference type="InterPro" id="IPR000639">
    <property type="entry name" value="Epox_hydrolase-like"/>
</dbReference>
<dbReference type="InterPro" id="IPR000073">
    <property type="entry name" value="AB_hydrolase_1"/>
</dbReference>
<reference evidence="2 3" key="1">
    <citation type="submission" date="2018-11" db="EMBL/GenBank/DDBJ databases">
        <title>Taxonoimc description of Halomarina strain SPP-AMP-1.</title>
        <authorList>
            <person name="Pal Y."/>
            <person name="Srinivasana K."/>
            <person name="Verma A."/>
            <person name="Kumar P."/>
        </authorList>
    </citation>
    <scope>NUCLEOTIDE SEQUENCE [LARGE SCALE GENOMIC DNA]</scope>
    <source>
        <strain evidence="2 3">SPP-AMP-1</strain>
    </source>
</reference>